<name>A0A699UXN2_TANCI</name>
<protein>
    <recommendedName>
        <fullName evidence="2">Reverse transcriptase domain-containing protein</fullName>
    </recommendedName>
</protein>
<comment type="caution">
    <text evidence="1">The sequence shown here is derived from an EMBL/GenBank/DDBJ whole genome shotgun (WGS) entry which is preliminary data.</text>
</comment>
<sequence>PRVPLILGRPFLRTERALIDFYGKELTLRVDDEAITFKVGQTLKYSYDNAESINQIDDIDVACEDDFILEEIKIFLQTPDELFDLDDDYYDTEGDILYLEKLLNEDPSPNLPPVKTGDRKQVDATMTKPSIEELLDLELKELASHLEYAF</sequence>
<organism evidence="1">
    <name type="scientific">Tanacetum cinerariifolium</name>
    <name type="common">Dalmatian daisy</name>
    <name type="synonym">Chrysanthemum cinerariifolium</name>
    <dbReference type="NCBI Taxonomy" id="118510"/>
    <lineage>
        <taxon>Eukaryota</taxon>
        <taxon>Viridiplantae</taxon>
        <taxon>Streptophyta</taxon>
        <taxon>Embryophyta</taxon>
        <taxon>Tracheophyta</taxon>
        <taxon>Spermatophyta</taxon>
        <taxon>Magnoliopsida</taxon>
        <taxon>eudicotyledons</taxon>
        <taxon>Gunneridae</taxon>
        <taxon>Pentapetalae</taxon>
        <taxon>asterids</taxon>
        <taxon>campanulids</taxon>
        <taxon>Asterales</taxon>
        <taxon>Asteraceae</taxon>
        <taxon>Asteroideae</taxon>
        <taxon>Anthemideae</taxon>
        <taxon>Anthemidinae</taxon>
        <taxon>Tanacetum</taxon>
    </lineage>
</organism>
<feature type="non-terminal residue" evidence="1">
    <location>
        <position position="1"/>
    </location>
</feature>
<proteinExistence type="predicted"/>
<dbReference type="AlphaFoldDB" id="A0A699UXN2"/>
<dbReference type="EMBL" id="BKCJ011365108">
    <property type="protein sequence ID" value="GFD26009.1"/>
    <property type="molecule type" value="Genomic_DNA"/>
</dbReference>
<evidence type="ECO:0008006" key="2">
    <source>
        <dbReference type="Google" id="ProtNLM"/>
    </source>
</evidence>
<evidence type="ECO:0000313" key="1">
    <source>
        <dbReference type="EMBL" id="GFD26009.1"/>
    </source>
</evidence>
<accession>A0A699UXN2</accession>
<gene>
    <name evidence="1" type="ORF">Tci_897978</name>
</gene>
<feature type="non-terminal residue" evidence="1">
    <location>
        <position position="150"/>
    </location>
</feature>
<reference evidence="1" key="1">
    <citation type="journal article" date="2019" name="Sci. Rep.">
        <title>Draft genome of Tanacetum cinerariifolium, the natural source of mosquito coil.</title>
        <authorList>
            <person name="Yamashiro T."/>
            <person name="Shiraishi A."/>
            <person name="Satake H."/>
            <person name="Nakayama K."/>
        </authorList>
    </citation>
    <scope>NUCLEOTIDE SEQUENCE</scope>
</reference>